<dbReference type="EMBL" id="KI392591">
    <property type="protein sequence ID" value="ERN13246.1"/>
    <property type="molecule type" value="Genomic_DNA"/>
</dbReference>
<sequence>MKGPRCILPPCTSQTLLHSDSVEGTLISSGGIAPSIHGTTLSHKSRGNSTPRMWSTWNLKRSIRDYVKEFSTLMLEIPDMVEKDLFFNFMDGLQLWAEQELQQRRVQDLASAMAVAEQLVEFRQYNSSSNDPLEMTTTTVGETRTRLSAPKVDMASPQGGEATRKGLTSPQDGRVARKAMLTSIDKA</sequence>
<name>W1PZ06_AMBTC</name>
<organism evidence="2 3">
    <name type="scientific">Amborella trichopoda</name>
    <dbReference type="NCBI Taxonomy" id="13333"/>
    <lineage>
        <taxon>Eukaryota</taxon>
        <taxon>Viridiplantae</taxon>
        <taxon>Streptophyta</taxon>
        <taxon>Embryophyta</taxon>
        <taxon>Tracheophyta</taxon>
        <taxon>Spermatophyta</taxon>
        <taxon>Magnoliopsida</taxon>
        <taxon>Amborellales</taxon>
        <taxon>Amborellaceae</taxon>
        <taxon>Amborella</taxon>
    </lineage>
</organism>
<protein>
    <recommendedName>
        <fullName evidence="4">Retrotransposon gag domain-containing protein</fullName>
    </recommendedName>
</protein>
<dbReference type="Gramene" id="ERN13246">
    <property type="protein sequence ID" value="ERN13246"/>
    <property type="gene ID" value="AMTR_s00040p00232780"/>
</dbReference>
<dbReference type="HOGENOM" id="CLU_1449533_0_0_1"/>
<evidence type="ECO:0000256" key="1">
    <source>
        <dbReference type="SAM" id="MobiDB-lite"/>
    </source>
</evidence>
<gene>
    <name evidence="2" type="ORF">AMTR_s00040p00232780</name>
</gene>
<evidence type="ECO:0000313" key="2">
    <source>
        <dbReference type="EMBL" id="ERN13246.1"/>
    </source>
</evidence>
<proteinExistence type="predicted"/>
<feature type="region of interest" description="Disordered" evidence="1">
    <location>
        <begin position="148"/>
        <end position="177"/>
    </location>
</feature>
<keyword evidence="3" id="KW-1185">Reference proteome</keyword>
<evidence type="ECO:0008006" key="4">
    <source>
        <dbReference type="Google" id="ProtNLM"/>
    </source>
</evidence>
<reference evidence="3" key="1">
    <citation type="journal article" date="2013" name="Science">
        <title>The Amborella genome and the evolution of flowering plants.</title>
        <authorList>
            <consortium name="Amborella Genome Project"/>
        </authorList>
    </citation>
    <scope>NUCLEOTIDE SEQUENCE [LARGE SCALE GENOMIC DNA]</scope>
</reference>
<evidence type="ECO:0000313" key="3">
    <source>
        <dbReference type="Proteomes" id="UP000017836"/>
    </source>
</evidence>
<dbReference type="AlphaFoldDB" id="W1PZ06"/>
<dbReference type="Proteomes" id="UP000017836">
    <property type="component" value="Unassembled WGS sequence"/>
</dbReference>
<accession>W1PZ06</accession>